<feature type="compositionally biased region" description="Basic and acidic residues" evidence="2">
    <location>
        <begin position="1314"/>
        <end position="1324"/>
    </location>
</feature>
<feature type="domain" description="Pleckstrin homology" evidence="3">
    <location>
        <begin position="897"/>
        <end position="1028"/>
    </location>
</feature>
<feature type="region of interest" description="Disordered" evidence="2">
    <location>
        <begin position="1072"/>
        <end position="1223"/>
    </location>
</feature>
<accession>A0ABQ7P921</accession>
<organism evidence="4 5">
    <name type="scientific">Claviceps arundinis</name>
    <dbReference type="NCBI Taxonomy" id="1623583"/>
    <lineage>
        <taxon>Eukaryota</taxon>
        <taxon>Fungi</taxon>
        <taxon>Dikarya</taxon>
        <taxon>Ascomycota</taxon>
        <taxon>Pezizomycotina</taxon>
        <taxon>Sordariomycetes</taxon>
        <taxon>Hypocreomycetidae</taxon>
        <taxon>Hypocreales</taxon>
        <taxon>Clavicipitaceae</taxon>
        <taxon>Claviceps</taxon>
    </lineage>
</organism>
<dbReference type="Pfam" id="PF12814">
    <property type="entry name" value="Mcp5_PH"/>
    <property type="match status" value="1"/>
</dbReference>
<feature type="region of interest" description="Disordered" evidence="2">
    <location>
        <begin position="65"/>
        <end position="84"/>
    </location>
</feature>
<keyword evidence="1" id="KW-0175">Coiled coil</keyword>
<protein>
    <recommendedName>
        <fullName evidence="3">Pleckstrin homology domain-containing protein</fullName>
    </recommendedName>
</protein>
<dbReference type="EMBL" id="SRPR01000242">
    <property type="protein sequence ID" value="KAG5955699.1"/>
    <property type="molecule type" value="Genomic_DNA"/>
</dbReference>
<dbReference type="PANTHER" id="PTHR28190:SF2">
    <property type="entry name" value="MIGRATION PROTEIN, PUTATIVE (AFU_ORTHOLOGUE AFUA_2G07730)-RELATED"/>
    <property type="match status" value="1"/>
</dbReference>
<feature type="compositionally biased region" description="Polar residues" evidence="2">
    <location>
        <begin position="1075"/>
        <end position="1089"/>
    </location>
</feature>
<feature type="region of interest" description="Disordered" evidence="2">
    <location>
        <begin position="539"/>
        <end position="612"/>
    </location>
</feature>
<feature type="compositionally biased region" description="Low complexity" evidence="2">
    <location>
        <begin position="873"/>
        <end position="890"/>
    </location>
</feature>
<reference evidence="4 5" key="1">
    <citation type="journal article" date="2020" name="bioRxiv">
        <title>Whole genome comparisons of ergot fungi reveals the divergence and evolution of species within the genus Claviceps are the result of varying mechanisms driving genome evolution and host range expansion.</title>
        <authorList>
            <person name="Wyka S.A."/>
            <person name="Mondo S.J."/>
            <person name="Liu M."/>
            <person name="Dettman J."/>
            <person name="Nalam V."/>
            <person name="Broders K.D."/>
        </authorList>
    </citation>
    <scope>NUCLEOTIDE SEQUENCE [LARGE SCALE GENOMIC DNA]</scope>
    <source>
        <strain evidence="4 5">LM583</strain>
    </source>
</reference>
<feature type="compositionally biased region" description="Gly residues" evidence="2">
    <location>
        <begin position="1165"/>
        <end position="1175"/>
    </location>
</feature>
<proteinExistence type="predicted"/>
<feature type="region of interest" description="Disordered" evidence="2">
    <location>
        <begin position="335"/>
        <end position="383"/>
    </location>
</feature>
<gene>
    <name evidence="4" type="ORF">E4U57_003225</name>
</gene>
<feature type="coiled-coil region" evidence="1">
    <location>
        <begin position="100"/>
        <end position="180"/>
    </location>
</feature>
<feature type="region of interest" description="Disordered" evidence="2">
    <location>
        <begin position="183"/>
        <end position="204"/>
    </location>
</feature>
<evidence type="ECO:0000256" key="2">
    <source>
        <dbReference type="SAM" id="MobiDB-lite"/>
    </source>
</evidence>
<dbReference type="InterPro" id="IPR053005">
    <property type="entry name" value="Nuclear_Pos-Cytoskel_Interact"/>
</dbReference>
<evidence type="ECO:0000313" key="5">
    <source>
        <dbReference type="Proteomes" id="UP000742024"/>
    </source>
</evidence>
<feature type="compositionally biased region" description="Polar residues" evidence="2">
    <location>
        <begin position="411"/>
        <end position="426"/>
    </location>
</feature>
<sequence length="1324" mass="144980">MISDHNDKRSSRDITNDESISILDPRRFTPTLHANLVSEILALRRDQEEKTRQIESLETALHSVKEEHGRLQESLTNTSKESRSLQRQLSLLEGGSSSALRELARERDEAAESNADVKKRLEAAQKKIRSQEDESQRVHDLWAQDKDDWVNERRNYERKLHIAESRLKMVLDEVAAYEANRANGATNTTATEHDAEGDDSGAENDAASVRSMSMSNGLRLSLLNGPILQPGNSLADELKFEEDDQTDAEGRESVMSCRMSPKSTRPYSRDSGFGRLHFRNQSIESVSRPGSVARSRLFMNPAVLEALEGEDEDEDDDGDEDAAKALPTVRACYTDTAVQYSPPPSPKVLTRPKSPIPEVSSQRVKATESEVPARVEGEVEANQRRKRVQLSQLGRPLSIEPPKPDRKMVSRSAQTVEIPSSPTRTPEPTVLETDVPLPAPAPMVTASTQTDEPLLVSTSVATSIVRATPCPAPLQIPTISIQPPTSCPTTPREPRLPQHFKHFGCQVNLPSITSTIHASVQTEGIQVDKRIALLPVHLHPSNITSRPPSPNSLKAGPDPDQGDAEFPTSIPPRNPMRLANSYDLPDLPSSPLTSQEEEEDSFSGPNDDQPMLNRQVSKRINRFSSLFAGFDTASSEEEHCFADADVSDSEFRTALSAPKPQQAAGRAAKHGSLGTAAIRPGQAKLNAKRDSTEGFNSFRMAGQESYPEGHEKKQGTAHRISTTRRAAMIQSGIASHQQSRSGSPDMSHGKSPPFPIPNRASSRRSQTDLNAPSDGRESPARGEAWRGRGGSGSPNRSPSIRKVRSAAAIPPRGSRFRRRGSRSPPPPPLTPSTEVPESPGLPPLPRNDITTPRTGRDGGQLSDYGHGPEFSINTNDTANTHNTAYTTDTGTSKTVGVVDAIAQAMVGEWMLKYVRRRKSFSVAETNGKDDSSNDRHKRWVWLAPYERSILWSSKQPSSGSALLGKTGRKLMIQSVLDVKDDNAPPRVMPTVFNRSILILTPQRALKFTTGSAERHYLWLTALSFLAHSSQAVPENIPAPLPPKVRQHHLPEFELPPPRVKRGGIRDSIRLAKGKSSMSRVGSSNASNIGNMPPSRRDDATGLRAADASWAAPAEHGAGQAKEAAEPPFVPRFSERGANAIVTHGRRRSNTGGHVAPPLSFRGFSGSPGTGAGGSQHPGHSTCNDSVDTTMSSSDLFQTQTSTNSTWNMSQTVSERTSETSLRPGNFFDAIGTVRMEAFINPLAFSQSNESPPPPIGGRDVYRRGVRRKSKDMRRRNSRSRHREIHGLGRSHSRSARARQGSYSRAPHPVEEEDYFVRDDPFKGF</sequence>
<feature type="compositionally biased region" description="Basic residues" evidence="2">
    <location>
        <begin position="1263"/>
        <end position="1296"/>
    </location>
</feature>
<feature type="compositionally biased region" description="Polar residues" evidence="2">
    <location>
        <begin position="1177"/>
        <end position="1222"/>
    </location>
</feature>
<name>A0ABQ7P921_9HYPO</name>
<dbReference type="Proteomes" id="UP000742024">
    <property type="component" value="Unassembled WGS sequence"/>
</dbReference>
<feature type="compositionally biased region" description="Polar residues" evidence="2">
    <location>
        <begin position="732"/>
        <end position="744"/>
    </location>
</feature>
<feature type="region of interest" description="Disordered" evidence="2">
    <location>
        <begin position="396"/>
        <end position="429"/>
    </location>
</feature>
<dbReference type="PANTHER" id="PTHR28190">
    <property type="entry name" value="NUCLEAR MIGRATION PROTEIN NUM1"/>
    <property type="match status" value="1"/>
</dbReference>
<evidence type="ECO:0000259" key="3">
    <source>
        <dbReference type="Pfam" id="PF12814"/>
    </source>
</evidence>
<comment type="caution">
    <text evidence="4">The sequence shown here is derived from an EMBL/GenBank/DDBJ whole genome shotgun (WGS) entry which is preliminary data.</text>
</comment>
<keyword evidence="5" id="KW-1185">Reference proteome</keyword>
<evidence type="ECO:0000313" key="4">
    <source>
        <dbReference type="EMBL" id="KAG5955699.1"/>
    </source>
</evidence>
<feature type="compositionally biased region" description="Polar residues" evidence="2">
    <location>
        <begin position="759"/>
        <end position="770"/>
    </location>
</feature>
<feature type="region of interest" description="Disordered" evidence="2">
    <location>
        <begin position="1244"/>
        <end position="1324"/>
    </location>
</feature>
<evidence type="ECO:0000256" key="1">
    <source>
        <dbReference type="SAM" id="Coils"/>
    </source>
</evidence>
<feature type="compositionally biased region" description="Basic and acidic residues" evidence="2">
    <location>
        <begin position="774"/>
        <end position="786"/>
    </location>
</feature>
<dbReference type="InterPro" id="IPR024774">
    <property type="entry name" value="PH_dom-Mcp5-type"/>
</dbReference>
<feature type="compositionally biased region" description="Basic and acidic residues" evidence="2">
    <location>
        <begin position="365"/>
        <end position="383"/>
    </location>
</feature>
<feature type="region of interest" description="Disordered" evidence="2">
    <location>
        <begin position="658"/>
        <end position="890"/>
    </location>
</feature>